<evidence type="ECO:0000256" key="1">
    <source>
        <dbReference type="SAM" id="MobiDB-lite"/>
    </source>
</evidence>
<feature type="compositionally biased region" description="Low complexity" evidence="1">
    <location>
        <begin position="9"/>
        <end position="20"/>
    </location>
</feature>
<feature type="non-terminal residue" evidence="2">
    <location>
        <position position="295"/>
    </location>
</feature>
<dbReference type="AlphaFoldDB" id="A0A9N9NR51"/>
<dbReference type="EMBL" id="CAJVPV010038084">
    <property type="protein sequence ID" value="CAG8756065.1"/>
    <property type="molecule type" value="Genomic_DNA"/>
</dbReference>
<reference evidence="2" key="1">
    <citation type="submission" date="2021-06" db="EMBL/GenBank/DDBJ databases">
        <authorList>
            <person name="Kallberg Y."/>
            <person name="Tangrot J."/>
            <person name="Rosling A."/>
        </authorList>
    </citation>
    <scope>NUCLEOTIDE SEQUENCE</scope>
    <source>
        <strain evidence="2">CL551</strain>
    </source>
</reference>
<keyword evidence="3" id="KW-1185">Reference proteome</keyword>
<accession>A0A9N9NR51</accession>
<evidence type="ECO:0000313" key="2">
    <source>
        <dbReference type="EMBL" id="CAG8756065.1"/>
    </source>
</evidence>
<sequence length="295" mass="31555">MPPGFGSVNNNSSTSSSTSNGEYNSRTFSHASDNVPVAVGYGRSNSVSVIPQGSNIEEGLTFQQTQQSLYGPSFGHSFLPTTPPRASKSNPGFGGAYENTYLEATIKSSLSALAENDDQDWEKVIRNPGLEDSPKESIVYKPTRSATLPSQSEINNNVYSAWAPSTSSFASQNLTNLPSAQTPHALNNNNGYFPPQLQQASDQYSGYNGGMFSHNIRRTSTANNVQGNGIIHDESGHARFDHGLGGPLDYYDPTTPAVTPSSPTTSEGLQRRRTDENGDDAADDVVTGSMALYDP</sequence>
<protein>
    <submittedName>
        <fullName evidence="2">10340_t:CDS:1</fullName>
    </submittedName>
</protein>
<evidence type="ECO:0000313" key="3">
    <source>
        <dbReference type="Proteomes" id="UP000789342"/>
    </source>
</evidence>
<feature type="region of interest" description="Disordered" evidence="1">
    <location>
        <begin position="234"/>
        <end position="295"/>
    </location>
</feature>
<feature type="compositionally biased region" description="Low complexity" evidence="1">
    <location>
        <begin position="253"/>
        <end position="266"/>
    </location>
</feature>
<dbReference type="Proteomes" id="UP000789342">
    <property type="component" value="Unassembled WGS sequence"/>
</dbReference>
<comment type="caution">
    <text evidence="2">The sequence shown here is derived from an EMBL/GenBank/DDBJ whole genome shotgun (WGS) entry which is preliminary data.</text>
</comment>
<organism evidence="2 3">
    <name type="scientific">Acaulospora morrowiae</name>
    <dbReference type="NCBI Taxonomy" id="94023"/>
    <lineage>
        <taxon>Eukaryota</taxon>
        <taxon>Fungi</taxon>
        <taxon>Fungi incertae sedis</taxon>
        <taxon>Mucoromycota</taxon>
        <taxon>Glomeromycotina</taxon>
        <taxon>Glomeromycetes</taxon>
        <taxon>Diversisporales</taxon>
        <taxon>Acaulosporaceae</taxon>
        <taxon>Acaulospora</taxon>
    </lineage>
</organism>
<gene>
    <name evidence="2" type="ORF">AMORRO_LOCUS15600</name>
</gene>
<name>A0A9N9NR51_9GLOM</name>
<proteinExistence type="predicted"/>
<feature type="region of interest" description="Disordered" evidence="1">
    <location>
        <begin position="1"/>
        <end position="28"/>
    </location>
</feature>
<dbReference type="OrthoDB" id="2352893at2759"/>